<keyword evidence="1" id="KW-0001">2Fe-2S</keyword>
<sequence length="105" mass="11265">MAHWHDVSVNLAPGEHTVLTLGDFSILLVNADGHFYAVENICPHDGGELDGGTIDNTTVTCPRHGACFSLKNGAVLKPPAFEDIGSFPVRTHDGQLQVYDEPKAP</sequence>
<evidence type="ECO:0000256" key="6">
    <source>
        <dbReference type="ARBA" id="ARBA00038001"/>
    </source>
</evidence>
<gene>
    <name evidence="8" type="ORF">JW498_18300</name>
</gene>
<dbReference type="InterPro" id="IPR036922">
    <property type="entry name" value="Rieske_2Fe-2S_sf"/>
</dbReference>
<dbReference type="InterPro" id="IPR017941">
    <property type="entry name" value="Rieske_2Fe-2S"/>
</dbReference>
<keyword evidence="2" id="KW-0479">Metal-binding</keyword>
<feature type="domain" description="Rieske" evidence="7">
    <location>
        <begin position="4"/>
        <end position="98"/>
    </location>
</feature>
<keyword evidence="9" id="KW-1185">Reference proteome</keyword>
<comment type="cofactor">
    <cofactor evidence="5">
        <name>[2Fe-2S] cluster</name>
        <dbReference type="ChEBI" id="CHEBI:190135"/>
    </cofactor>
</comment>
<evidence type="ECO:0000256" key="2">
    <source>
        <dbReference type="ARBA" id="ARBA00022723"/>
    </source>
</evidence>
<dbReference type="EMBL" id="JAFFZP010000037">
    <property type="protein sequence ID" value="MBN0989322.1"/>
    <property type="molecule type" value="Genomic_DNA"/>
</dbReference>
<evidence type="ECO:0000259" key="7">
    <source>
        <dbReference type="PROSITE" id="PS51296"/>
    </source>
</evidence>
<evidence type="ECO:0000313" key="8">
    <source>
        <dbReference type="EMBL" id="MBN0989322.1"/>
    </source>
</evidence>
<evidence type="ECO:0000256" key="5">
    <source>
        <dbReference type="ARBA" id="ARBA00034078"/>
    </source>
</evidence>
<dbReference type="SUPFAM" id="SSF50022">
    <property type="entry name" value="ISP domain"/>
    <property type="match status" value="1"/>
</dbReference>
<dbReference type="PROSITE" id="PS51296">
    <property type="entry name" value="RIESKE"/>
    <property type="match status" value="1"/>
</dbReference>
<organism evidence="8 9">
    <name type="scientific">Amphritea pacifica</name>
    <dbReference type="NCBI Taxonomy" id="2811233"/>
    <lineage>
        <taxon>Bacteria</taxon>
        <taxon>Pseudomonadati</taxon>
        <taxon>Pseudomonadota</taxon>
        <taxon>Gammaproteobacteria</taxon>
        <taxon>Oceanospirillales</taxon>
        <taxon>Oceanospirillaceae</taxon>
        <taxon>Amphritea</taxon>
    </lineage>
</organism>
<dbReference type="PANTHER" id="PTHR21496">
    <property type="entry name" value="FERREDOXIN-RELATED"/>
    <property type="match status" value="1"/>
</dbReference>
<evidence type="ECO:0000256" key="3">
    <source>
        <dbReference type="ARBA" id="ARBA00023004"/>
    </source>
</evidence>
<dbReference type="Proteomes" id="UP000760472">
    <property type="component" value="Unassembled WGS sequence"/>
</dbReference>
<comment type="caution">
    <text evidence="8">The sequence shown here is derived from an EMBL/GenBank/DDBJ whole genome shotgun (WGS) entry which is preliminary data.</text>
</comment>
<dbReference type="PANTHER" id="PTHR21496:SF0">
    <property type="entry name" value="RIESKE DOMAIN-CONTAINING PROTEIN"/>
    <property type="match status" value="1"/>
</dbReference>
<comment type="similarity">
    <text evidence="6">Belongs to the bacterial ring-hydroxylating dioxygenase ferredoxin component family.</text>
</comment>
<evidence type="ECO:0000256" key="4">
    <source>
        <dbReference type="ARBA" id="ARBA00023014"/>
    </source>
</evidence>
<dbReference type="Pfam" id="PF00355">
    <property type="entry name" value="Rieske"/>
    <property type="match status" value="1"/>
</dbReference>
<reference evidence="8 9" key="1">
    <citation type="submission" date="2021-02" db="EMBL/GenBank/DDBJ databases">
        <title>A novel species of genus Amphritea isolated from a fishpond in China.</title>
        <authorList>
            <person name="Lu H."/>
        </authorList>
    </citation>
    <scope>NUCLEOTIDE SEQUENCE [LARGE SCALE GENOMIC DNA]</scope>
    <source>
        <strain evidence="8 9">RP18W</strain>
    </source>
</reference>
<dbReference type="Gene3D" id="2.102.10.10">
    <property type="entry name" value="Rieske [2Fe-2S] iron-sulphur domain"/>
    <property type="match status" value="1"/>
</dbReference>
<accession>A0ABS2WCT8</accession>
<evidence type="ECO:0000313" key="9">
    <source>
        <dbReference type="Proteomes" id="UP000760472"/>
    </source>
</evidence>
<proteinExistence type="inferred from homology"/>
<protein>
    <submittedName>
        <fullName evidence="8">Rieske 2Fe-2S domain-containing protein</fullName>
    </submittedName>
</protein>
<evidence type="ECO:0000256" key="1">
    <source>
        <dbReference type="ARBA" id="ARBA00022714"/>
    </source>
</evidence>
<name>A0ABS2WCT8_9GAMM</name>
<keyword evidence="3" id="KW-0408">Iron</keyword>
<dbReference type="RefSeq" id="WP_205212409.1">
    <property type="nucleotide sequence ID" value="NZ_JAFFZO010000056.1"/>
</dbReference>
<keyword evidence="4" id="KW-0411">Iron-sulfur</keyword>